<dbReference type="CDD" id="cd03713">
    <property type="entry name" value="EFG_mtEFG_C"/>
    <property type="match status" value="1"/>
</dbReference>
<sequence>MGDKASTHPGAAGRAAAADHPSKLRNVVLVGHSGSGKTTLVEALALASGAVTRAGRVEDGGSLSDYDEIEHRQHRSVQLSLVPVEWEGIRINVLDTPGYADFVGELRAGLRAADAALFVVSAADGVDGATRLVWEECAAVGMPRAIVVTHLDAARADFEEMVSVCQSVFGGDDPDAVIPLYLPLRGEEGADGHAPVDGLIGLLSQRVYDYSSGTRTERDPDPEQLPQIEESRNRLIEGIISESEDETLMDRYLGGEECDVPTLIQDLEKAVARGVFHPVLAAAPAAEGARHGLGTLELLELITGGFPSPLEHEIPAVTTPEGKPRPTLTCDADGPLAAEVVKTSSDPYVGRISLVRVFSGTLRPDEVVHVSGHGLEDRGHEDHDVDERVGALSVPFGKQQRPLSKAVAGDLACVAKLNRAETGDTLSAKDDPLLMEPWVMPDPLLPVAIEAHTKADEDKLSHGLSRLVAEDPTMRLEQNPDTHQLVLWCLGEAHMGVALERLRTRYGVNVDSVPHKVSLRETFAEGADGRGRHVKQSGGHGQFAICEITVEPLPGGSGIEFVDKVVGGAVPRQFIPSVEKGIRAQAAKGVAAGYPLVDFRVTLHDGKAHSVDSSDAAFQTAGALALRECASKARIHLLEPVAELQVDVEDEYVGSVMSDLSGRRGKVSGTEQATDGHTLVRAQIPEIEISRYAVELRSLSHGTGRFARSYACHEPMPQQLAGKILEAAQNGG</sequence>
<keyword evidence="6" id="KW-1185">Reference proteome</keyword>
<dbReference type="InterPro" id="IPR035649">
    <property type="entry name" value="EFG_V"/>
</dbReference>
<dbReference type="RefSeq" id="WP_197353589.1">
    <property type="nucleotide sequence ID" value="NZ_CP048882.1"/>
</dbReference>
<dbReference type="PROSITE" id="PS51722">
    <property type="entry name" value="G_TR_2"/>
    <property type="match status" value="1"/>
</dbReference>
<dbReference type="SUPFAM" id="SSF54211">
    <property type="entry name" value="Ribosomal protein S5 domain 2-like"/>
    <property type="match status" value="1"/>
</dbReference>
<name>A0A7T1TBC4_9ACTN</name>
<gene>
    <name evidence="5" type="ORF">G4Z16_29280</name>
</gene>
<feature type="domain" description="Tr-type G" evidence="4">
    <location>
        <begin position="22"/>
        <end position="208"/>
    </location>
</feature>
<dbReference type="Gene3D" id="3.30.70.870">
    <property type="entry name" value="Elongation Factor G (Translational Gtpase), domain 3"/>
    <property type="match status" value="1"/>
</dbReference>
<dbReference type="Pfam" id="PF00009">
    <property type="entry name" value="GTP_EFTU"/>
    <property type="match status" value="1"/>
</dbReference>
<dbReference type="NCBIfam" id="NF009377">
    <property type="entry name" value="PRK12740.1-1"/>
    <property type="match status" value="1"/>
</dbReference>
<evidence type="ECO:0000259" key="4">
    <source>
        <dbReference type="PROSITE" id="PS51722"/>
    </source>
</evidence>
<dbReference type="Pfam" id="PF22042">
    <property type="entry name" value="EF-G_D2"/>
    <property type="match status" value="1"/>
</dbReference>
<evidence type="ECO:0000256" key="3">
    <source>
        <dbReference type="ARBA" id="ARBA00073322"/>
    </source>
</evidence>
<dbReference type="InterPro" id="IPR005517">
    <property type="entry name" value="Transl_elong_EFG/EF2_IV"/>
</dbReference>
<dbReference type="FunFam" id="2.40.30.10:FF:000151">
    <property type="entry name" value="Translation elongation factor EF-G"/>
    <property type="match status" value="1"/>
</dbReference>
<dbReference type="Pfam" id="PF14492">
    <property type="entry name" value="EFG_III"/>
    <property type="match status" value="1"/>
</dbReference>
<dbReference type="GO" id="GO:0032790">
    <property type="term" value="P:ribosome disassembly"/>
    <property type="evidence" value="ECO:0007669"/>
    <property type="project" value="TreeGrafter"/>
</dbReference>
<dbReference type="InterPro" id="IPR009000">
    <property type="entry name" value="Transl_B-barrel_sf"/>
</dbReference>
<dbReference type="InterPro" id="IPR000795">
    <property type="entry name" value="T_Tr_GTP-bd_dom"/>
</dbReference>
<dbReference type="InterPro" id="IPR005225">
    <property type="entry name" value="Small_GTP-bd"/>
</dbReference>
<dbReference type="NCBIfam" id="TIGR00231">
    <property type="entry name" value="small_GTP"/>
    <property type="match status" value="1"/>
</dbReference>
<evidence type="ECO:0000313" key="6">
    <source>
        <dbReference type="Proteomes" id="UP000595046"/>
    </source>
</evidence>
<dbReference type="NCBIfam" id="NF009381">
    <property type="entry name" value="PRK12740.1-5"/>
    <property type="match status" value="1"/>
</dbReference>
<reference evidence="6" key="1">
    <citation type="submission" date="2020-02" db="EMBL/GenBank/DDBJ databases">
        <title>Streptomyces sp. ASO4wet.</title>
        <authorList>
            <person name="Risdian C."/>
            <person name="Landwehr W."/>
            <person name="Schupp P."/>
            <person name="Wink J."/>
        </authorList>
    </citation>
    <scope>NUCLEOTIDE SEQUENCE [LARGE SCALE GENOMIC DNA]</scope>
    <source>
        <strain evidence="6">ASO4wet</strain>
    </source>
</reference>
<dbReference type="InterPro" id="IPR053905">
    <property type="entry name" value="EF-G-like_DII"/>
</dbReference>
<dbReference type="FunFam" id="3.30.230.10:FF:000003">
    <property type="entry name" value="Elongation factor G"/>
    <property type="match status" value="1"/>
</dbReference>
<keyword evidence="5" id="KW-0648">Protein biosynthesis</keyword>
<dbReference type="PANTHER" id="PTHR43261:SF6">
    <property type="entry name" value="ELONGATION FACTOR G-LIKE PROTEIN"/>
    <property type="match status" value="1"/>
</dbReference>
<dbReference type="Pfam" id="PF03764">
    <property type="entry name" value="EFG_IV"/>
    <property type="match status" value="1"/>
</dbReference>
<dbReference type="Gene3D" id="2.40.30.10">
    <property type="entry name" value="Translation factors"/>
    <property type="match status" value="1"/>
</dbReference>
<dbReference type="SUPFAM" id="SSF50447">
    <property type="entry name" value="Translation proteins"/>
    <property type="match status" value="1"/>
</dbReference>
<dbReference type="InterPro" id="IPR047872">
    <property type="entry name" value="EFG_IV"/>
</dbReference>
<dbReference type="GO" id="GO:0003746">
    <property type="term" value="F:translation elongation factor activity"/>
    <property type="evidence" value="ECO:0007669"/>
    <property type="project" value="UniProtKB-KW"/>
</dbReference>
<dbReference type="SUPFAM" id="SSF52540">
    <property type="entry name" value="P-loop containing nucleoside triphosphate hydrolases"/>
    <property type="match status" value="1"/>
</dbReference>
<dbReference type="Pfam" id="PF00679">
    <property type="entry name" value="EFG_C"/>
    <property type="match status" value="1"/>
</dbReference>
<dbReference type="InterPro" id="IPR014721">
    <property type="entry name" value="Ribsml_uS5_D2-typ_fold_subgr"/>
</dbReference>
<dbReference type="InterPro" id="IPR020568">
    <property type="entry name" value="Ribosomal_Su5_D2-typ_SF"/>
</dbReference>
<accession>A0A7T1TBC4</accession>
<dbReference type="KEGG" id="sbat:G4Z16_29280"/>
<dbReference type="Gene3D" id="3.40.50.300">
    <property type="entry name" value="P-loop containing nucleotide triphosphate hydrolases"/>
    <property type="match status" value="1"/>
</dbReference>
<dbReference type="InterPro" id="IPR027417">
    <property type="entry name" value="P-loop_NTPase"/>
</dbReference>
<dbReference type="InterPro" id="IPR000640">
    <property type="entry name" value="EFG_V-like"/>
</dbReference>
<keyword evidence="5" id="KW-0251">Elongation factor</keyword>
<evidence type="ECO:0000256" key="2">
    <source>
        <dbReference type="ARBA" id="ARBA00023134"/>
    </source>
</evidence>
<evidence type="ECO:0000313" key="5">
    <source>
        <dbReference type="EMBL" id="QPP09827.1"/>
    </source>
</evidence>
<dbReference type="SMART" id="SM00838">
    <property type="entry name" value="EFG_C"/>
    <property type="match status" value="1"/>
</dbReference>
<organism evidence="5 6">
    <name type="scientific">Streptomyces bathyalis</name>
    <dbReference type="NCBI Taxonomy" id="2710756"/>
    <lineage>
        <taxon>Bacteria</taxon>
        <taxon>Bacillati</taxon>
        <taxon>Actinomycetota</taxon>
        <taxon>Actinomycetes</taxon>
        <taxon>Kitasatosporales</taxon>
        <taxon>Streptomycetaceae</taxon>
        <taxon>Streptomyces</taxon>
    </lineage>
</organism>
<dbReference type="SMART" id="SM00889">
    <property type="entry name" value="EFG_IV"/>
    <property type="match status" value="1"/>
</dbReference>
<dbReference type="CDD" id="cd16262">
    <property type="entry name" value="EFG_III"/>
    <property type="match status" value="1"/>
</dbReference>
<protein>
    <recommendedName>
        <fullName evidence="3">Elongation factor G-like protein</fullName>
    </recommendedName>
</protein>
<dbReference type="Proteomes" id="UP000595046">
    <property type="component" value="Chromosome"/>
</dbReference>
<evidence type="ECO:0000256" key="1">
    <source>
        <dbReference type="ARBA" id="ARBA00022741"/>
    </source>
</evidence>
<dbReference type="InterPro" id="IPR035647">
    <property type="entry name" value="EFG_III/V"/>
</dbReference>
<keyword evidence="1" id="KW-0547">Nucleotide-binding</keyword>
<dbReference type="PANTHER" id="PTHR43261">
    <property type="entry name" value="TRANSLATION ELONGATION FACTOR G-RELATED"/>
    <property type="match status" value="1"/>
</dbReference>
<dbReference type="InterPro" id="IPR009022">
    <property type="entry name" value="EFG_III"/>
</dbReference>
<dbReference type="AlphaFoldDB" id="A0A7T1TBC4"/>
<proteinExistence type="predicted"/>
<dbReference type="SUPFAM" id="SSF54980">
    <property type="entry name" value="EF-G C-terminal domain-like"/>
    <property type="match status" value="2"/>
</dbReference>
<dbReference type="Gene3D" id="3.30.70.240">
    <property type="match status" value="1"/>
</dbReference>
<dbReference type="InterPro" id="IPR041095">
    <property type="entry name" value="EFG_II"/>
</dbReference>
<dbReference type="PRINTS" id="PR00315">
    <property type="entry name" value="ELONGATNFCT"/>
</dbReference>
<dbReference type="Gene3D" id="3.30.230.10">
    <property type="match status" value="1"/>
</dbReference>
<dbReference type="CDD" id="cd01434">
    <property type="entry name" value="EFG_mtEFG1_IV"/>
    <property type="match status" value="1"/>
</dbReference>
<dbReference type="EMBL" id="CP048882">
    <property type="protein sequence ID" value="QPP09827.1"/>
    <property type="molecule type" value="Genomic_DNA"/>
</dbReference>
<dbReference type="GO" id="GO:0005525">
    <property type="term" value="F:GTP binding"/>
    <property type="evidence" value="ECO:0007669"/>
    <property type="project" value="UniProtKB-KW"/>
</dbReference>
<keyword evidence="2" id="KW-0342">GTP-binding</keyword>
<dbReference type="GO" id="GO:0003924">
    <property type="term" value="F:GTPase activity"/>
    <property type="evidence" value="ECO:0007669"/>
    <property type="project" value="InterPro"/>
</dbReference>
<dbReference type="FunFam" id="3.30.70.240:FF:000001">
    <property type="entry name" value="Elongation factor G"/>
    <property type="match status" value="1"/>
</dbReference>